<dbReference type="SUPFAM" id="SSF56801">
    <property type="entry name" value="Acetyl-CoA synthetase-like"/>
    <property type="match status" value="1"/>
</dbReference>
<organism evidence="5 6">
    <name type="scientific">Psilocybe cyanescens</name>
    <dbReference type="NCBI Taxonomy" id="93625"/>
    <lineage>
        <taxon>Eukaryota</taxon>
        <taxon>Fungi</taxon>
        <taxon>Dikarya</taxon>
        <taxon>Basidiomycota</taxon>
        <taxon>Agaricomycotina</taxon>
        <taxon>Agaricomycetes</taxon>
        <taxon>Agaricomycetidae</taxon>
        <taxon>Agaricales</taxon>
        <taxon>Agaricineae</taxon>
        <taxon>Strophariaceae</taxon>
        <taxon>Psilocybe</taxon>
    </lineage>
</organism>
<dbReference type="Gene3D" id="3.40.50.720">
    <property type="entry name" value="NAD(P)-binding Rossmann-like Domain"/>
    <property type="match status" value="1"/>
</dbReference>
<feature type="domain" description="Ketoreductase" evidence="3">
    <location>
        <begin position="692"/>
        <end position="887"/>
    </location>
</feature>
<evidence type="ECO:0000256" key="1">
    <source>
        <dbReference type="ARBA" id="ARBA00022450"/>
    </source>
</evidence>
<dbReference type="InParanoid" id="A0A409WP15"/>
<keyword evidence="1" id="KW-0596">Phosphopantetheine</keyword>
<dbReference type="SUPFAM" id="SSF51735">
    <property type="entry name" value="NAD(P)-binding Rossmann-fold domains"/>
    <property type="match status" value="1"/>
</dbReference>
<dbReference type="Pfam" id="PF07993">
    <property type="entry name" value="NAD_binding_4"/>
    <property type="match status" value="1"/>
</dbReference>
<feature type="domain" description="Polyketide synthase-like phosphopantetheine-binding" evidence="4">
    <location>
        <begin position="571"/>
        <end position="652"/>
    </location>
</feature>
<dbReference type="Proteomes" id="UP000283269">
    <property type="component" value="Unassembled WGS sequence"/>
</dbReference>
<name>A0A409WP15_PSICY</name>
<comment type="caution">
    <text evidence="5">The sequence shown here is derived from an EMBL/GenBank/DDBJ whole genome shotgun (WGS) entry which is preliminary data.</text>
</comment>
<accession>A0A409WP15</accession>
<dbReference type="EMBL" id="NHYD01003340">
    <property type="protein sequence ID" value="PPQ80241.1"/>
    <property type="molecule type" value="Genomic_DNA"/>
</dbReference>
<dbReference type="AlphaFoldDB" id="A0A409WP15"/>
<dbReference type="OrthoDB" id="429813at2759"/>
<reference evidence="5 6" key="1">
    <citation type="journal article" date="2018" name="Evol. Lett.">
        <title>Horizontal gene cluster transfer increased hallucinogenic mushroom diversity.</title>
        <authorList>
            <person name="Reynolds H.T."/>
            <person name="Vijayakumar V."/>
            <person name="Gluck-Thaler E."/>
            <person name="Korotkin H.B."/>
            <person name="Matheny P.B."/>
            <person name="Slot J.C."/>
        </authorList>
    </citation>
    <scope>NUCLEOTIDE SEQUENCE [LARGE SCALE GENOMIC DNA]</scope>
    <source>
        <strain evidence="5 6">2631</strain>
    </source>
</reference>
<dbReference type="InterPro" id="IPR020806">
    <property type="entry name" value="PKS_PP-bd"/>
</dbReference>
<dbReference type="STRING" id="93625.A0A409WP15"/>
<dbReference type="InterPro" id="IPR042099">
    <property type="entry name" value="ANL_N_sf"/>
</dbReference>
<protein>
    <submittedName>
        <fullName evidence="5">Uncharacterized protein</fullName>
    </submittedName>
</protein>
<evidence type="ECO:0000313" key="5">
    <source>
        <dbReference type="EMBL" id="PPQ80241.1"/>
    </source>
</evidence>
<proteinExistence type="predicted"/>
<evidence type="ECO:0000313" key="6">
    <source>
        <dbReference type="Proteomes" id="UP000283269"/>
    </source>
</evidence>
<dbReference type="InterPro" id="IPR036736">
    <property type="entry name" value="ACP-like_sf"/>
</dbReference>
<evidence type="ECO:0000256" key="2">
    <source>
        <dbReference type="ARBA" id="ARBA00022553"/>
    </source>
</evidence>
<dbReference type="InterPro" id="IPR036291">
    <property type="entry name" value="NAD(P)-bd_dom_sf"/>
</dbReference>
<keyword evidence="2" id="KW-0597">Phosphoprotein</keyword>
<evidence type="ECO:0000259" key="3">
    <source>
        <dbReference type="SMART" id="SM00822"/>
    </source>
</evidence>
<dbReference type="SUPFAM" id="SSF47336">
    <property type="entry name" value="ACP-like"/>
    <property type="match status" value="1"/>
</dbReference>
<dbReference type="PANTHER" id="PTHR43439">
    <property type="entry name" value="PHENYLACETATE-COENZYME A LIGASE"/>
    <property type="match status" value="1"/>
</dbReference>
<dbReference type="InterPro" id="IPR057326">
    <property type="entry name" value="KR_dom"/>
</dbReference>
<dbReference type="Gene3D" id="3.40.50.12780">
    <property type="entry name" value="N-terminal domain of ligase-like"/>
    <property type="match status" value="1"/>
</dbReference>
<sequence>MSPIAPPLDCSVTLPEVIDFHTKHNPDYPVWIFNEDGQSAISKVTYLEYGRACDRVAHIMRPGRRGPEGELIAVVALSDNLLYNAVSIGLIRAGMVPFLMSPRNTAAAIIKMLKETDCHRLLATQQTLKSLLANIKSELAEKSPGFELTVEEMPAFYDVYPKLGQETKDDPFEEYPRPLVRPPLDNVMLYLHSSGSTGFPKSIAETFKIMVHWASFPPTDDLARLTIGCMALPTFHTLGIICTLYYSMYGMGIIALYPPTATTPTSLPPIPTPDNIIDHTRRTNCESLITIPTLLQSWAQDKKYVDFLAKLKMVVWSGGSVPTKLGNFMTDSGVKLCPIFGGTEFGAPTYLKRRPGGYGDWEWITMDDRVKIRWDPQGDGTYECQFLTTPDHQLSVENLPDTKGYATADLFVPHPTVPNFWKIVGRKDDVIIHSSGEKTVPAPMENIILNSPFTMGVVIFGREHDQAGVLIELKPTYSFDPSVEINVIQGRNLMWPVIEEANRVAPAFSRIFKELIIFTSPGKPLPRAGKGTVMRKATLALYHEEIEALYATIESTVSAEAVSPPSAWTDEETRTWLKEQVADITSGKVVDVSADLFEQGLDSLSSTILRRRIVGALQATKETQRAAELIAQSTIYNYPSIEKLTTFLLALIKDPESVLAATSKIDAIEEMIAKYNVGFQKPTSSGAATDAASVLVTGTTGNLGSELLAALLRDSSVKRIYALNRPSKDVRARHVERFEDRAFDSGLLSSDKLVFVEGDITQKNVGLEKDLYQELLDNVNVIIHAAWKVDFNMQLASFEPMVRGTRNLIDLAQSAAAGSSTRLLFTSSVASAFSWDRTRGPYPEEVLLDPKYAVGNGYGESKYVAERLIAQSGVQGTSFRVGQVSGGLPKGAWATTDWVPNLVKSSIGLNALPSMFGFASWLPMHGVAQSIIDVALLKADLPPALNLVHPKPVPFDDIINAVNDALVQESITPTQIPVIPIQDWFSLLEKRTADANPEDLSTIPAIKLLDFFRGAATVDSALRSGQIKGTESGGIAEFSTAKSQNISKTMQDIPSLSNGDAQLWVKYWKSAGFFG</sequence>
<dbReference type="SMART" id="SM00823">
    <property type="entry name" value="PKS_PP"/>
    <property type="match status" value="1"/>
</dbReference>
<dbReference type="InterPro" id="IPR013120">
    <property type="entry name" value="FAR_NAD-bd"/>
</dbReference>
<dbReference type="InterPro" id="IPR000873">
    <property type="entry name" value="AMP-dep_synth/lig_dom"/>
</dbReference>
<dbReference type="Gene3D" id="1.10.1200.10">
    <property type="entry name" value="ACP-like"/>
    <property type="match status" value="1"/>
</dbReference>
<dbReference type="Pfam" id="PF00501">
    <property type="entry name" value="AMP-binding"/>
    <property type="match status" value="1"/>
</dbReference>
<keyword evidence="6" id="KW-1185">Reference proteome</keyword>
<dbReference type="GO" id="GO:0031177">
    <property type="term" value="F:phosphopantetheine binding"/>
    <property type="evidence" value="ECO:0007669"/>
    <property type="project" value="InterPro"/>
</dbReference>
<dbReference type="SMART" id="SM00822">
    <property type="entry name" value="PKS_KR"/>
    <property type="match status" value="1"/>
</dbReference>
<dbReference type="Pfam" id="PF23562">
    <property type="entry name" value="AMP-binding_C_3"/>
    <property type="match status" value="1"/>
</dbReference>
<gene>
    <name evidence="5" type="ORF">CVT25_003501</name>
</gene>
<dbReference type="PANTHER" id="PTHR43439:SF2">
    <property type="entry name" value="ENZYME, PUTATIVE (JCVI)-RELATED"/>
    <property type="match status" value="1"/>
</dbReference>
<dbReference type="InterPro" id="IPR020845">
    <property type="entry name" value="AMP-binding_CS"/>
</dbReference>
<dbReference type="PROSITE" id="PS00455">
    <property type="entry name" value="AMP_BINDING"/>
    <property type="match status" value="1"/>
</dbReference>
<evidence type="ECO:0000259" key="4">
    <source>
        <dbReference type="SMART" id="SM00823"/>
    </source>
</evidence>
<dbReference type="InterPro" id="IPR051414">
    <property type="entry name" value="Adenylate-forming_Reductase"/>
</dbReference>